<proteinExistence type="predicted"/>
<dbReference type="Proteomes" id="UP000076502">
    <property type="component" value="Unassembled WGS sequence"/>
</dbReference>
<evidence type="ECO:0000313" key="2">
    <source>
        <dbReference type="Proteomes" id="UP000076502"/>
    </source>
</evidence>
<dbReference type="EMBL" id="KQ434796">
    <property type="protein sequence ID" value="KZC05680.1"/>
    <property type="molecule type" value="Genomic_DNA"/>
</dbReference>
<organism evidence="1 2">
    <name type="scientific">Dufourea novaeangliae</name>
    <name type="common">Sweat bee</name>
    <dbReference type="NCBI Taxonomy" id="178035"/>
    <lineage>
        <taxon>Eukaryota</taxon>
        <taxon>Metazoa</taxon>
        <taxon>Ecdysozoa</taxon>
        <taxon>Arthropoda</taxon>
        <taxon>Hexapoda</taxon>
        <taxon>Insecta</taxon>
        <taxon>Pterygota</taxon>
        <taxon>Neoptera</taxon>
        <taxon>Endopterygota</taxon>
        <taxon>Hymenoptera</taxon>
        <taxon>Apocrita</taxon>
        <taxon>Aculeata</taxon>
        <taxon>Apoidea</taxon>
        <taxon>Anthophila</taxon>
        <taxon>Halictidae</taxon>
        <taxon>Rophitinae</taxon>
        <taxon>Dufourea</taxon>
    </lineage>
</organism>
<evidence type="ECO:0000313" key="1">
    <source>
        <dbReference type="EMBL" id="KZC05680.1"/>
    </source>
</evidence>
<dbReference type="AlphaFoldDB" id="A0A154P3H0"/>
<gene>
    <name evidence="1" type="ORF">WN55_04620</name>
</gene>
<name>A0A154P3H0_DUFNO</name>
<sequence>MWNRFNRSRCVEMIQRRDVGSWCAVVSMVKYKIGWLDVDNSGAVIVLLVVPEQSGSGGRRGTTKRWSKVVVGGEAGRWNTMVIR</sequence>
<reference evidence="1 2" key="1">
    <citation type="submission" date="2015-07" db="EMBL/GenBank/DDBJ databases">
        <title>The genome of Dufourea novaeangliae.</title>
        <authorList>
            <person name="Pan H."/>
            <person name="Kapheim K."/>
        </authorList>
    </citation>
    <scope>NUCLEOTIDE SEQUENCE [LARGE SCALE GENOMIC DNA]</scope>
    <source>
        <strain evidence="1">0120121106</strain>
        <tissue evidence="1">Whole body</tissue>
    </source>
</reference>
<accession>A0A154P3H0</accession>
<keyword evidence="2" id="KW-1185">Reference proteome</keyword>
<protein>
    <submittedName>
        <fullName evidence="1">Uncharacterized protein</fullName>
    </submittedName>
</protein>